<feature type="region of interest" description="Disordered" evidence="9">
    <location>
        <begin position="206"/>
        <end position="343"/>
    </location>
</feature>
<feature type="compositionally biased region" description="Basic and acidic residues" evidence="9">
    <location>
        <begin position="330"/>
        <end position="340"/>
    </location>
</feature>
<evidence type="ECO:0000256" key="4">
    <source>
        <dbReference type="ARBA" id="ARBA00022871"/>
    </source>
</evidence>
<organism evidence="11 12">
    <name type="scientific">Stylophora pistillata</name>
    <name type="common">Smooth cauliflower coral</name>
    <dbReference type="NCBI Taxonomy" id="50429"/>
    <lineage>
        <taxon>Eukaryota</taxon>
        <taxon>Metazoa</taxon>
        <taxon>Cnidaria</taxon>
        <taxon>Anthozoa</taxon>
        <taxon>Hexacorallia</taxon>
        <taxon>Scleractinia</taxon>
        <taxon>Astrocoeniina</taxon>
        <taxon>Pocilloporidae</taxon>
        <taxon>Stylophora</taxon>
    </lineage>
</organism>
<dbReference type="PANTHER" id="PTHR15402:SF2">
    <property type="entry name" value="TRANSCRIPTION FACTOR LIKE 5"/>
    <property type="match status" value="1"/>
</dbReference>
<keyword evidence="6" id="KW-0238">DNA-binding</keyword>
<keyword evidence="3" id="KW-0221">Differentiation</keyword>
<dbReference type="PROSITE" id="PS50888">
    <property type="entry name" value="BHLH"/>
    <property type="match status" value="1"/>
</dbReference>
<comment type="caution">
    <text evidence="11">The sequence shown here is derived from an EMBL/GenBank/DDBJ whole genome shotgun (WGS) entry which is preliminary data.</text>
</comment>
<keyword evidence="2" id="KW-0217">Developmental protein</keyword>
<feature type="compositionally biased region" description="Basic and acidic residues" evidence="9">
    <location>
        <begin position="225"/>
        <end position="244"/>
    </location>
</feature>
<evidence type="ECO:0000256" key="1">
    <source>
        <dbReference type="ARBA" id="ARBA00004123"/>
    </source>
</evidence>
<evidence type="ECO:0000256" key="9">
    <source>
        <dbReference type="SAM" id="MobiDB-lite"/>
    </source>
</evidence>
<dbReference type="Proteomes" id="UP000225706">
    <property type="component" value="Unassembled WGS sequence"/>
</dbReference>
<dbReference type="AlphaFoldDB" id="A0A2B4SIK9"/>
<dbReference type="GO" id="GO:0000981">
    <property type="term" value="F:DNA-binding transcription factor activity, RNA polymerase II-specific"/>
    <property type="evidence" value="ECO:0007669"/>
    <property type="project" value="TreeGrafter"/>
</dbReference>
<dbReference type="CDD" id="cd19683">
    <property type="entry name" value="bHLH_SOHLH_like"/>
    <property type="match status" value="1"/>
</dbReference>
<dbReference type="GO" id="GO:0046983">
    <property type="term" value="F:protein dimerization activity"/>
    <property type="evidence" value="ECO:0007669"/>
    <property type="project" value="InterPro"/>
</dbReference>
<sequence length="431" mass="48030">MVESKGEDSDITVKSAEKKESAKGACLYLSSAKNSDSTTIIIKKLESLGFTVNKESSITSASQLCASMRMALIVLEDCEDKNFIKTIKSPKACNEYAPIVFISSGPLSGATAASHKDLQSPASNMGLPSVSSYVHGYHNTQSAYNHINTLLMSTSPMNQQGYYEEKGTVPHLAEQTSCGGLYHTQLLPHHPFHHCPHVTNGNSIVHVNKDRGGPGSTVMSSGFLQRDKWQPSVPTKEEDKKQAMDEIPQDISSRKQTQEEKSCDGASVNSNDEINQSGKNTPKSKADKNDKTAQEKKVNEDVYSQSSTLNKVDTAGLKKKKPRSMGLTSLERKEHHLDKEKKRRERITKSWHWLRQLVPNCDPYADKATVFEMCVAYFHHCWNYHGPLLQQINKDFSSLNKVTISLEDMEKKVMEVLTNERNAFGSKEEQS</sequence>
<dbReference type="PANTHER" id="PTHR15402">
    <property type="entry name" value="TRANSCRIPTION FACTOR-LIKE 5 PROTEIN"/>
    <property type="match status" value="1"/>
</dbReference>
<reference evidence="12" key="1">
    <citation type="journal article" date="2017" name="bioRxiv">
        <title>Comparative analysis of the genomes of Stylophora pistillata and Acropora digitifera provides evidence for extensive differences between species of corals.</title>
        <authorList>
            <person name="Voolstra C.R."/>
            <person name="Li Y."/>
            <person name="Liew Y.J."/>
            <person name="Baumgarten S."/>
            <person name="Zoccola D."/>
            <person name="Flot J.-F."/>
            <person name="Tambutte S."/>
            <person name="Allemand D."/>
            <person name="Aranda M."/>
        </authorList>
    </citation>
    <scope>NUCLEOTIDE SEQUENCE [LARGE SCALE GENOMIC DNA]</scope>
</reference>
<dbReference type="GO" id="GO:0030154">
    <property type="term" value="P:cell differentiation"/>
    <property type="evidence" value="ECO:0007669"/>
    <property type="project" value="UniProtKB-KW"/>
</dbReference>
<dbReference type="OrthoDB" id="5975263at2759"/>
<evidence type="ECO:0000256" key="7">
    <source>
        <dbReference type="ARBA" id="ARBA00023163"/>
    </source>
</evidence>
<evidence type="ECO:0000256" key="3">
    <source>
        <dbReference type="ARBA" id="ARBA00022782"/>
    </source>
</evidence>
<dbReference type="InterPro" id="IPR039583">
    <property type="entry name" value="TCFL5/SOLH1/2"/>
</dbReference>
<gene>
    <name evidence="11" type="ORF">AWC38_SpisGene6900</name>
</gene>
<comment type="subcellular location">
    <subcellularLocation>
        <location evidence="1">Nucleus</location>
    </subcellularLocation>
</comment>
<dbReference type="InterPro" id="IPR036638">
    <property type="entry name" value="HLH_DNA-bd_sf"/>
</dbReference>
<dbReference type="SUPFAM" id="SSF47459">
    <property type="entry name" value="HLH, helix-loop-helix DNA-binding domain"/>
    <property type="match status" value="1"/>
</dbReference>
<keyword evidence="5" id="KW-0805">Transcription regulation</keyword>
<keyword evidence="7" id="KW-0804">Transcription</keyword>
<evidence type="ECO:0000259" key="10">
    <source>
        <dbReference type="PROSITE" id="PS50888"/>
    </source>
</evidence>
<dbReference type="Gene3D" id="4.10.280.10">
    <property type="entry name" value="Helix-loop-helix DNA-binding domain"/>
    <property type="match status" value="1"/>
</dbReference>
<evidence type="ECO:0000313" key="11">
    <source>
        <dbReference type="EMBL" id="PFX28398.1"/>
    </source>
</evidence>
<feature type="compositionally biased region" description="Polar residues" evidence="9">
    <location>
        <begin position="302"/>
        <end position="311"/>
    </location>
</feature>
<dbReference type="GO" id="GO:0007283">
    <property type="term" value="P:spermatogenesis"/>
    <property type="evidence" value="ECO:0007669"/>
    <property type="project" value="UniProtKB-KW"/>
</dbReference>
<evidence type="ECO:0000256" key="5">
    <source>
        <dbReference type="ARBA" id="ARBA00023015"/>
    </source>
</evidence>
<feature type="domain" description="BHLH" evidence="10">
    <location>
        <begin position="331"/>
        <end position="381"/>
    </location>
</feature>
<proteinExistence type="predicted"/>
<protein>
    <recommendedName>
        <fullName evidence="10">BHLH domain-containing protein</fullName>
    </recommendedName>
</protein>
<accession>A0A2B4SIK9</accession>
<feature type="compositionally biased region" description="Polar residues" evidence="9">
    <location>
        <begin position="267"/>
        <end position="283"/>
    </location>
</feature>
<evidence type="ECO:0000256" key="2">
    <source>
        <dbReference type="ARBA" id="ARBA00022473"/>
    </source>
</evidence>
<keyword evidence="4" id="KW-0744">Spermatogenesis</keyword>
<dbReference type="InterPro" id="IPR011598">
    <property type="entry name" value="bHLH_dom"/>
</dbReference>
<name>A0A2B4SIK9_STYPI</name>
<evidence type="ECO:0000256" key="8">
    <source>
        <dbReference type="ARBA" id="ARBA00023242"/>
    </source>
</evidence>
<dbReference type="EMBL" id="LSMT01000084">
    <property type="protein sequence ID" value="PFX28398.1"/>
    <property type="molecule type" value="Genomic_DNA"/>
</dbReference>
<evidence type="ECO:0000313" key="12">
    <source>
        <dbReference type="Proteomes" id="UP000225706"/>
    </source>
</evidence>
<dbReference type="Pfam" id="PF00010">
    <property type="entry name" value="HLH"/>
    <property type="match status" value="1"/>
</dbReference>
<keyword evidence="12" id="KW-1185">Reference proteome</keyword>
<feature type="compositionally biased region" description="Basic and acidic residues" evidence="9">
    <location>
        <begin position="284"/>
        <end position="300"/>
    </location>
</feature>
<feature type="compositionally biased region" description="Basic and acidic residues" evidence="9">
    <location>
        <begin position="252"/>
        <end position="263"/>
    </location>
</feature>
<keyword evidence="8" id="KW-0539">Nucleus</keyword>
<dbReference type="GO" id="GO:0000978">
    <property type="term" value="F:RNA polymerase II cis-regulatory region sequence-specific DNA binding"/>
    <property type="evidence" value="ECO:0007669"/>
    <property type="project" value="TreeGrafter"/>
</dbReference>
<evidence type="ECO:0000256" key="6">
    <source>
        <dbReference type="ARBA" id="ARBA00023125"/>
    </source>
</evidence>
<dbReference type="GO" id="GO:0005634">
    <property type="term" value="C:nucleus"/>
    <property type="evidence" value="ECO:0007669"/>
    <property type="project" value="UniProtKB-SubCell"/>
</dbReference>